<dbReference type="SUPFAM" id="SSF56672">
    <property type="entry name" value="DNA/RNA polymerases"/>
    <property type="match status" value="1"/>
</dbReference>
<dbReference type="PANTHER" id="PTHR46148">
    <property type="entry name" value="CHROMO DOMAIN-CONTAINING PROTEIN"/>
    <property type="match status" value="1"/>
</dbReference>
<dbReference type="InterPro" id="IPR043128">
    <property type="entry name" value="Rev_trsase/Diguanyl_cyclase"/>
</dbReference>
<name>A0A699J1K6_TANCI</name>
<feature type="non-terminal residue" evidence="2">
    <location>
        <position position="1"/>
    </location>
</feature>
<sequence>NGLVVLAQGQNRFPREGQKKHETHLGLILELPKKEKLYAKFSKCEFSLQEVQFLGHVINGEGYYRRFIENFSEIAKPLTILTQKNKTYVWGLELGYVLMQRSKVIAYASRQLKIHEKNYTTPNLELELFSDYDYEIRYHPGLDKQMECRSDEACDYLDRIWAPLTGDVRTLIMDEAYKLRYSIHLGADKIYYDLRDRYWWLGMKKRKLKPRFVGPFEITERIGPVAYRLRLPRELNGGYDTFYVLNLKKCLADQTLHVPLEEIQVDAKLNIVEEPVEILDQEFKKLKQSRIPIIMV</sequence>
<proteinExistence type="predicted"/>
<dbReference type="Gene3D" id="3.30.70.270">
    <property type="match status" value="1"/>
</dbReference>
<comment type="caution">
    <text evidence="2">The sequence shown here is derived from an EMBL/GenBank/DDBJ whole genome shotgun (WGS) entry which is preliminary data.</text>
</comment>
<dbReference type="Pfam" id="PF24626">
    <property type="entry name" value="SH3_Tf2-1"/>
    <property type="match status" value="1"/>
</dbReference>
<feature type="domain" description="Tf2-1-like SH3-like" evidence="1">
    <location>
        <begin position="202"/>
        <end position="250"/>
    </location>
</feature>
<dbReference type="InterPro" id="IPR043502">
    <property type="entry name" value="DNA/RNA_pol_sf"/>
</dbReference>
<protein>
    <recommendedName>
        <fullName evidence="1">Tf2-1-like SH3-like domain-containing protein</fullName>
    </recommendedName>
</protein>
<organism evidence="2">
    <name type="scientific">Tanacetum cinerariifolium</name>
    <name type="common">Dalmatian daisy</name>
    <name type="synonym">Chrysanthemum cinerariifolium</name>
    <dbReference type="NCBI Taxonomy" id="118510"/>
    <lineage>
        <taxon>Eukaryota</taxon>
        <taxon>Viridiplantae</taxon>
        <taxon>Streptophyta</taxon>
        <taxon>Embryophyta</taxon>
        <taxon>Tracheophyta</taxon>
        <taxon>Spermatophyta</taxon>
        <taxon>Magnoliopsida</taxon>
        <taxon>eudicotyledons</taxon>
        <taxon>Gunneridae</taxon>
        <taxon>Pentapetalae</taxon>
        <taxon>asterids</taxon>
        <taxon>campanulids</taxon>
        <taxon>Asterales</taxon>
        <taxon>Asteraceae</taxon>
        <taxon>Asteroideae</taxon>
        <taxon>Anthemideae</taxon>
        <taxon>Anthemidinae</taxon>
        <taxon>Tanacetum</taxon>
    </lineage>
</organism>
<evidence type="ECO:0000313" key="2">
    <source>
        <dbReference type="EMBL" id="GFA04747.1"/>
    </source>
</evidence>
<dbReference type="Gene3D" id="1.10.340.70">
    <property type="match status" value="1"/>
</dbReference>
<evidence type="ECO:0000259" key="1">
    <source>
        <dbReference type="Pfam" id="PF24626"/>
    </source>
</evidence>
<dbReference type="PANTHER" id="PTHR46148:SF59">
    <property type="entry name" value="NUCLEOTIDYLTRANSFERASE, RIBONUCLEASE H"/>
    <property type="match status" value="1"/>
</dbReference>
<accession>A0A699J1K6</accession>
<gene>
    <name evidence="2" type="ORF">Tci_576719</name>
</gene>
<dbReference type="InterPro" id="IPR056924">
    <property type="entry name" value="SH3_Tf2-1"/>
</dbReference>
<dbReference type="EMBL" id="BKCJ010360851">
    <property type="protein sequence ID" value="GFA04747.1"/>
    <property type="molecule type" value="Genomic_DNA"/>
</dbReference>
<dbReference type="AlphaFoldDB" id="A0A699J1K6"/>
<reference evidence="2" key="1">
    <citation type="journal article" date="2019" name="Sci. Rep.">
        <title>Draft genome of Tanacetum cinerariifolium, the natural source of mosquito coil.</title>
        <authorList>
            <person name="Yamashiro T."/>
            <person name="Shiraishi A."/>
            <person name="Satake H."/>
            <person name="Nakayama K."/>
        </authorList>
    </citation>
    <scope>NUCLEOTIDE SEQUENCE</scope>
</reference>